<dbReference type="PANTHER" id="PTHR48414:SF1">
    <property type="entry name" value="POP5 HOMOLOG, RIBONUCLEASE P_MRP SUBUNIT"/>
    <property type="match status" value="1"/>
</dbReference>
<dbReference type="GO" id="GO:0033204">
    <property type="term" value="F:ribonuclease P RNA binding"/>
    <property type="evidence" value="ECO:0007669"/>
    <property type="project" value="InterPro"/>
</dbReference>
<dbReference type="SUPFAM" id="SSF160350">
    <property type="entry name" value="Rnp2-like"/>
    <property type="match status" value="1"/>
</dbReference>
<protein>
    <recommendedName>
        <fullName evidence="5 6">Ribonuclease P/MRP protein subunit POP5</fullName>
    </recommendedName>
</protein>
<dbReference type="InterPro" id="IPR016819">
    <property type="entry name" value="RNase_P/MRP_POP5"/>
</dbReference>
<reference evidence="7" key="1">
    <citation type="submission" date="2020-05" db="UniProtKB">
        <authorList>
            <consortium name="EnsemblMetazoa"/>
        </authorList>
    </citation>
    <scope>IDENTIFICATION</scope>
    <source>
        <strain evidence="7">Yale</strain>
    </source>
</reference>
<dbReference type="VEuPathDB" id="VectorBase:GMOY011111"/>
<evidence type="ECO:0000256" key="3">
    <source>
        <dbReference type="ARBA" id="ARBA00022694"/>
    </source>
</evidence>
<keyword evidence="4 6" id="KW-0539">Nucleus</keyword>
<comment type="function">
    <text evidence="6">Component of ribonuclease P, a protein complex that generates mature tRNA molecules by cleaving their 5'-ends.</text>
</comment>
<keyword evidence="2" id="KW-0698">rRNA processing</keyword>
<evidence type="ECO:0000256" key="4">
    <source>
        <dbReference type="ARBA" id="ARBA00023242"/>
    </source>
</evidence>
<organism evidence="7 8">
    <name type="scientific">Glossina morsitans morsitans</name>
    <name type="common">Savannah tsetse fly</name>
    <dbReference type="NCBI Taxonomy" id="37546"/>
    <lineage>
        <taxon>Eukaryota</taxon>
        <taxon>Metazoa</taxon>
        <taxon>Ecdysozoa</taxon>
        <taxon>Arthropoda</taxon>
        <taxon>Hexapoda</taxon>
        <taxon>Insecta</taxon>
        <taxon>Pterygota</taxon>
        <taxon>Neoptera</taxon>
        <taxon>Endopterygota</taxon>
        <taxon>Diptera</taxon>
        <taxon>Brachycera</taxon>
        <taxon>Muscomorpha</taxon>
        <taxon>Hippoboscoidea</taxon>
        <taxon>Glossinidae</taxon>
        <taxon>Glossina</taxon>
    </lineage>
</organism>
<dbReference type="EMBL" id="CCAG010002227">
    <property type="status" value="NOT_ANNOTATED_CDS"/>
    <property type="molecule type" value="Genomic_DNA"/>
</dbReference>
<evidence type="ECO:0000256" key="5">
    <source>
        <dbReference type="ARBA" id="ARBA00044198"/>
    </source>
</evidence>
<keyword evidence="3 6" id="KW-0819">tRNA processing</keyword>
<dbReference type="AlphaFoldDB" id="A0A1B0GCT5"/>
<dbReference type="PhylomeDB" id="A0A1B0GCT5"/>
<dbReference type="STRING" id="37546.A0A1B0GCT5"/>
<dbReference type="GO" id="GO:0005730">
    <property type="term" value="C:nucleolus"/>
    <property type="evidence" value="ECO:0007669"/>
    <property type="project" value="UniProtKB-SubCell"/>
</dbReference>
<accession>A0A1B0GCT5</accession>
<dbReference type="InterPro" id="IPR038085">
    <property type="entry name" value="Rnp2-like_sf"/>
</dbReference>
<evidence type="ECO:0000256" key="2">
    <source>
        <dbReference type="ARBA" id="ARBA00022552"/>
    </source>
</evidence>
<dbReference type="GO" id="GO:0006364">
    <property type="term" value="P:rRNA processing"/>
    <property type="evidence" value="ECO:0007669"/>
    <property type="project" value="UniProtKB-KW"/>
</dbReference>
<evidence type="ECO:0000313" key="8">
    <source>
        <dbReference type="Proteomes" id="UP000092444"/>
    </source>
</evidence>
<comment type="similarity">
    <text evidence="1 6">Belongs to the eukaryotic/archaeal RNase P protein component 2 family.</text>
</comment>
<dbReference type="GO" id="GO:0030677">
    <property type="term" value="C:ribonuclease P complex"/>
    <property type="evidence" value="ECO:0007669"/>
    <property type="project" value="InterPro"/>
</dbReference>
<evidence type="ECO:0000256" key="1">
    <source>
        <dbReference type="ARBA" id="ARBA00010800"/>
    </source>
</evidence>
<dbReference type="PANTHER" id="PTHR48414">
    <property type="entry name" value="POP5 HOMOLOG, RIBONUCLEASE P_MRP SUBUNIT"/>
    <property type="match status" value="1"/>
</dbReference>
<proteinExistence type="inferred from homology"/>
<dbReference type="PIRSF" id="PIRSF023803">
    <property type="entry name" value="Ribonuclease_P_prd"/>
    <property type="match status" value="1"/>
</dbReference>
<evidence type="ECO:0000256" key="6">
    <source>
        <dbReference type="PIRNR" id="PIRNR023803"/>
    </source>
</evidence>
<dbReference type="InterPro" id="IPR002759">
    <property type="entry name" value="Pop5/Rpp14/Rnp2-like"/>
</dbReference>
<dbReference type="EnsemblMetazoa" id="GMOY011111-RA">
    <property type="protein sequence ID" value="GMOY011111-PA"/>
    <property type="gene ID" value="GMOY011111"/>
</dbReference>
<comment type="subcellular location">
    <subcellularLocation>
        <location evidence="6">Nucleus</location>
        <location evidence="6">Nucleolus</location>
    </subcellularLocation>
</comment>
<dbReference type="Proteomes" id="UP000092444">
    <property type="component" value="Unassembled WGS sequence"/>
</dbReference>
<name>A0A1B0GCT5_GLOMM</name>
<dbReference type="Pfam" id="PF01900">
    <property type="entry name" value="RNase_P_Rpp14"/>
    <property type="match status" value="1"/>
</dbReference>
<evidence type="ECO:0000313" key="7">
    <source>
        <dbReference type="EnsemblMetazoa" id="GMOY011111-PA"/>
    </source>
</evidence>
<dbReference type="GO" id="GO:0001682">
    <property type="term" value="P:tRNA 5'-leader removal"/>
    <property type="evidence" value="ECO:0007669"/>
    <property type="project" value="InterPro"/>
</dbReference>
<dbReference type="Gene3D" id="3.30.70.3250">
    <property type="entry name" value="Ribonuclease P, Pop5 subunit"/>
    <property type="match status" value="1"/>
</dbReference>
<keyword evidence="8" id="KW-1185">Reference proteome</keyword>
<sequence length="147" mass="17275">MVRIKNRYIVVEIIPESKQYNVLHYKDHVLTKCILAAVRKYYETVAYGLGRVELGFCTKYCNERTKIAIIRCSHHSHKYVTSILPLITTIGDVRAKFHTIYVGATIINCNKFIIKYQQKYLDRILGQIESAKERQDMIKRIMEFELS</sequence>